<dbReference type="Proteomes" id="UP001207468">
    <property type="component" value="Unassembled WGS sequence"/>
</dbReference>
<reference evidence="1" key="1">
    <citation type="submission" date="2021-03" db="EMBL/GenBank/DDBJ databases">
        <title>Evolutionary priming and transition to the ectomycorrhizal habit in an iconic lineage of mushroom-forming fungi: is preadaptation a requirement?</title>
        <authorList>
            <consortium name="DOE Joint Genome Institute"/>
            <person name="Looney B.P."/>
            <person name="Miyauchi S."/>
            <person name="Morin E."/>
            <person name="Drula E."/>
            <person name="Courty P.E."/>
            <person name="Chicoki N."/>
            <person name="Fauchery L."/>
            <person name="Kohler A."/>
            <person name="Kuo A."/>
            <person name="LaButti K."/>
            <person name="Pangilinan J."/>
            <person name="Lipzen A."/>
            <person name="Riley R."/>
            <person name="Andreopoulos W."/>
            <person name="He G."/>
            <person name="Johnson J."/>
            <person name="Barry K.W."/>
            <person name="Grigoriev I.V."/>
            <person name="Nagy L."/>
            <person name="Hibbett D."/>
            <person name="Henrissat B."/>
            <person name="Matheny P.B."/>
            <person name="Labbe J."/>
            <person name="Martin A.F."/>
        </authorList>
    </citation>
    <scope>NUCLEOTIDE SEQUENCE</scope>
    <source>
        <strain evidence="1">BPL698</strain>
    </source>
</reference>
<comment type="caution">
    <text evidence="1">The sequence shown here is derived from an EMBL/GenBank/DDBJ whole genome shotgun (WGS) entry which is preliminary data.</text>
</comment>
<evidence type="ECO:0000313" key="1">
    <source>
        <dbReference type="EMBL" id="KAI9433774.1"/>
    </source>
</evidence>
<organism evidence="1 2">
    <name type="scientific">Russula earlei</name>
    <dbReference type="NCBI Taxonomy" id="71964"/>
    <lineage>
        <taxon>Eukaryota</taxon>
        <taxon>Fungi</taxon>
        <taxon>Dikarya</taxon>
        <taxon>Basidiomycota</taxon>
        <taxon>Agaricomycotina</taxon>
        <taxon>Agaricomycetes</taxon>
        <taxon>Russulales</taxon>
        <taxon>Russulaceae</taxon>
        <taxon>Russula</taxon>
    </lineage>
</organism>
<name>A0ACC0TQZ8_9AGAM</name>
<protein>
    <submittedName>
        <fullName evidence="1">CheY-like superfamily</fullName>
    </submittedName>
</protein>
<proteinExistence type="predicted"/>
<dbReference type="EMBL" id="JAGFNK010001203">
    <property type="protein sequence ID" value="KAI9433774.1"/>
    <property type="molecule type" value="Genomic_DNA"/>
</dbReference>
<keyword evidence="2" id="KW-1185">Reference proteome</keyword>
<accession>A0ACC0TQZ8</accession>
<sequence>MEPIRLLLIDDEKHLLNNFRQLLEFENFTVFTAANGVEGLHQFHLHKPDLIICDIMMPEMDGLTFLQKLRTDGHTDIPFIFLSAKIDYEELRAGMDCGADDYLLKPVKGSQLIGAIRTRLLRKQEINRHLERDILRVENGFKLVADQEMFACMFDVVSYLNLLKAKYNQTDETAVREYIEHIEKATQKLMNLLNKVKYWQENYKELLGNSFEFNGTPVKNILFHSALSVALQYDRATDLICGSEEEVEVTINEELLTILLNELLDNAFKFSNKGNPVVVGFTKEKDKCIIMVADCGNTTTAQTLAFTKPFEKRRTTPGNDAGPGLGLAIIELIVKSIGGELSFLNNSPCGVLVTIKIPVAVKLTVSDDELINRLYVAQLEAAVA</sequence>
<evidence type="ECO:0000313" key="2">
    <source>
        <dbReference type="Proteomes" id="UP001207468"/>
    </source>
</evidence>
<gene>
    <name evidence="1" type="ORF">F5148DRAFT_1307830</name>
</gene>